<reference evidence="15 16" key="1">
    <citation type="journal article" date="2014" name="PLoS ONE">
        <title>The first complete genome sequence of the class fimbriimonadia in the phylum armatimonadetes.</title>
        <authorList>
            <person name="Hu Z.Y."/>
            <person name="Wang Y.Z."/>
            <person name="Im W.T."/>
            <person name="Wang S.Y."/>
            <person name="Zhao G.P."/>
            <person name="Zheng H.J."/>
            <person name="Quan Z.X."/>
        </authorList>
    </citation>
    <scope>NUCLEOTIDE SEQUENCE [LARGE SCALE GENOMIC DNA]</scope>
    <source>
        <strain evidence="15">Gsoil 348</strain>
    </source>
</reference>
<evidence type="ECO:0000256" key="13">
    <source>
        <dbReference type="HAMAP-Rule" id="MF_00034"/>
    </source>
</evidence>
<keyword evidence="10 13" id="KW-0233">DNA recombination</keyword>
<dbReference type="HOGENOM" id="CLU_091257_3_1_0"/>
<evidence type="ECO:0000256" key="5">
    <source>
        <dbReference type="ARBA" id="ARBA00022759"/>
    </source>
</evidence>
<comment type="subunit">
    <text evidence="13">Homodimer which binds Holliday junction (HJ) DNA. The HJ becomes 2-fold symmetrical on binding to RuvC with unstacked arms; it has a different conformation from HJ DNA in complex with RuvA. In the full resolvosome a probable DNA-RuvA(4)-RuvB(12)-RuvC(2) complex forms which resolves the HJ.</text>
</comment>
<comment type="cofactor">
    <cofactor evidence="13">
        <name>Mg(2+)</name>
        <dbReference type="ChEBI" id="CHEBI:18420"/>
    </cofactor>
    <text evidence="13">Binds 2 Mg(2+) ion per subunit.</text>
</comment>
<dbReference type="InterPro" id="IPR002176">
    <property type="entry name" value="X-over_junc_endoDNase_RuvC"/>
</dbReference>
<dbReference type="GO" id="GO:0005737">
    <property type="term" value="C:cytoplasm"/>
    <property type="evidence" value="ECO:0007669"/>
    <property type="project" value="UniProtKB-SubCell"/>
</dbReference>
<evidence type="ECO:0000256" key="11">
    <source>
        <dbReference type="ARBA" id="ARBA00023204"/>
    </source>
</evidence>
<accession>A0A068NY97</accession>
<dbReference type="CDD" id="cd16962">
    <property type="entry name" value="RuvC"/>
    <property type="match status" value="1"/>
</dbReference>
<dbReference type="AlphaFoldDB" id="A0A068NY97"/>
<dbReference type="NCBIfam" id="NF000711">
    <property type="entry name" value="PRK00039.2-1"/>
    <property type="match status" value="1"/>
</dbReference>
<dbReference type="Proteomes" id="UP000027982">
    <property type="component" value="Chromosome"/>
</dbReference>
<name>A0A068NY97_FIMGI</name>
<dbReference type="GO" id="GO:0000287">
    <property type="term" value="F:magnesium ion binding"/>
    <property type="evidence" value="ECO:0007669"/>
    <property type="project" value="UniProtKB-UniRule"/>
</dbReference>
<dbReference type="GO" id="GO:0006281">
    <property type="term" value="P:DNA repair"/>
    <property type="evidence" value="ECO:0007669"/>
    <property type="project" value="UniProtKB-UniRule"/>
</dbReference>
<comment type="subcellular location">
    <subcellularLocation>
        <location evidence="13">Cytoplasm</location>
    </subcellularLocation>
</comment>
<comment type="catalytic activity">
    <reaction evidence="12 13">
        <text>Endonucleolytic cleavage at a junction such as a reciprocal single-stranded crossover between two homologous DNA duplexes (Holliday junction).</text>
        <dbReference type="EC" id="3.1.21.10"/>
    </reaction>
</comment>
<gene>
    <name evidence="13" type="primary">ruvC</name>
    <name evidence="15" type="ORF">OP10G_4582</name>
</gene>
<feature type="active site" evidence="13">
    <location>
        <position position="7"/>
    </location>
</feature>
<sequence>MIILGIDPGLERIGYGVIRREGSKLTPIAYGLIQTPRISVPDRVRLIHEQVLEIIDLHHPDSIATERLLFTVNKTTAMDVAKALGVILLASSLRGLPWAEYSPPEVKQSVVGNGNADKKQVQFMVQRILGLEKPPKPDDVADALAIAITHAFRSRIVIPA</sequence>
<evidence type="ECO:0000256" key="14">
    <source>
        <dbReference type="NCBIfam" id="TIGR00228"/>
    </source>
</evidence>
<keyword evidence="11 13" id="KW-0234">DNA repair</keyword>
<evidence type="ECO:0000256" key="12">
    <source>
        <dbReference type="ARBA" id="ARBA00029354"/>
    </source>
</evidence>
<dbReference type="GO" id="GO:0003677">
    <property type="term" value="F:DNA binding"/>
    <property type="evidence" value="ECO:0007669"/>
    <property type="project" value="UniProtKB-KW"/>
</dbReference>
<feature type="active site" evidence="13">
    <location>
        <position position="66"/>
    </location>
</feature>
<evidence type="ECO:0000313" key="15">
    <source>
        <dbReference type="EMBL" id="AIE87950.1"/>
    </source>
</evidence>
<keyword evidence="6 13" id="KW-0227">DNA damage</keyword>
<dbReference type="InterPro" id="IPR020563">
    <property type="entry name" value="X-over_junc_endoDNase_Mg_BS"/>
</dbReference>
<dbReference type="eggNOG" id="COG0817">
    <property type="taxonomic scope" value="Bacteria"/>
</dbReference>
<dbReference type="Pfam" id="PF02075">
    <property type="entry name" value="RuvC"/>
    <property type="match status" value="1"/>
</dbReference>
<evidence type="ECO:0000256" key="1">
    <source>
        <dbReference type="ARBA" id="ARBA00009518"/>
    </source>
</evidence>
<organism evidence="15 16">
    <name type="scientific">Fimbriimonas ginsengisoli Gsoil 348</name>
    <dbReference type="NCBI Taxonomy" id="661478"/>
    <lineage>
        <taxon>Bacteria</taxon>
        <taxon>Bacillati</taxon>
        <taxon>Armatimonadota</taxon>
        <taxon>Fimbriimonadia</taxon>
        <taxon>Fimbriimonadales</taxon>
        <taxon>Fimbriimonadaceae</taxon>
        <taxon>Fimbriimonas</taxon>
    </lineage>
</organism>
<dbReference type="GO" id="GO:0008821">
    <property type="term" value="F:crossover junction DNA endonuclease activity"/>
    <property type="evidence" value="ECO:0007669"/>
    <property type="project" value="UniProtKB-UniRule"/>
</dbReference>
<evidence type="ECO:0000256" key="8">
    <source>
        <dbReference type="ARBA" id="ARBA00022842"/>
    </source>
</evidence>
<keyword evidence="9 13" id="KW-0238">DNA-binding</keyword>
<dbReference type="STRING" id="661478.OP10G_4582"/>
<dbReference type="OrthoDB" id="9805499at2"/>
<evidence type="ECO:0000256" key="4">
    <source>
        <dbReference type="ARBA" id="ARBA00022723"/>
    </source>
</evidence>
<dbReference type="Gene3D" id="3.30.420.10">
    <property type="entry name" value="Ribonuclease H-like superfamily/Ribonuclease H"/>
    <property type="match status" value="1"/>
</dbReference>
<comment type="function">
    <text evidence="13">The RuvA-RuvB-RuvC complex processes Holliday junction (HJ) DNA during genetic recombination and DNA repair. Endonuclease that resolves HJ intermediates. Cleaves cruciform DNA by making single-stranded nicks across the HJ at symmetrical positions within the homologous arms, yielding a 5'-phosphate and a 3'-hydroxyl group; requires a central core of homology in the junction. The consensus cleavage sequence is 5'-(A/T)TT(C/G)-3'. Cleavage occurs on the 3'-side of the TT dinucleotide at the point of strand exchange. HJ branch migration catalyzed by RuvA-RuvB allows RuvC to scan DNA until it finds its consensus sequence, where it cleaves and resolves the cruciform DNA.</text>
</comment>
<evidence type="ECO:0000256" key="9">
    <source>
        <dbReference type="ARBA" id="ARBA00023125"/>
    </source>
</evidence>
<dbReference type="PRINTS" id="PR00696">
    <property type="entry name" value="RSOLVASERUVC"/>
</dbReference>
<evidence type="ECO:0000313" key="16">
    <source>
        <dbReference type="Proteomes" id="UP000027982"/>
    </source>
</evidence>
<evidence type="ECO:0000256" key="2">
    <source>
        <dbReference type="ARBA" id="ARBA00022490"/>
    </source>
</evidence>
<feature type="binding site" evidence="13">
    <location>
        <position position="66"/>
    </location>
    <ligand>
        <name>Mg(2+)</name>
        <dbReference type="ChEBI" id="CHEBI:18420"/>
        <label>2</label>
    </ligand>
</feature>
<evidence type="ECO:0000256" key="3">
    <source>
        <dbReference type="ARBA" id="ARBA00022722"/>
    </source>
</evidence>
<dbReference type="GO" id="GO:0006310">
    <property type="term" value="P:DNA recombination"/>
    <property type="evidence" value="ECO:0007669"/>
    <property type="project" value="UniProtKB-UniRule"/>
</dbReference>
<dbReference type="InterPro" id="IPR012337">
    <property type="entry name" value="RNaseH-like_sf"/>
</dbReference>
<dbReference type="PROSITE" id="PS01321">
    <property type="entry name" value="RUVC"/>
    <property type="match status" value="1"/>
</dbReference>
<comment type="similarity">
    <text evidence="1 13">Belongs to the RuvC family.</text>
</comment>
<feature type="binding site" evidence="13">
    <location>
        <position position="7"/>
    </location>
    <ligand>
        <name>Mg(2+)</name>
        <dbReference type="ChEBI" id="CHEBI:18420"/>
        <label>1</label>
    </ligand>
</feature>
<feature type="binding site" evidence="13">
    <location>
        <position position="139"/>
    </location>
    <ligand>
        <name>Mg(2+)</name>
        <dbReference type="ChEBI" id="CHEBI:18420"/>
        <label>1</label>
    </ligand>
</feature>
<dbReference type="RefSeq" id="WP_025228175.1">
    <property type="nucleotide sequence ID" value="NZ_CP007139.1"/>
</dbReference>
<dbReference type="HAMAP" id="MF_00034">
    <property type="entry name" value="RuvC"/>
    <property type="match status" value="1"/>
</dbReference>
<dbReference type="SUPFAM" id="SSF53098">
    <property type="entry name" value="Ribonuclease H-like"/>
    <property type="match status" value="1"/>
</dbReference>
<dbReference type="GO" id="GO:0048476">
    <property type="term" value="C:Holliday junction resolvase complex"/>
    <property type="evidence" value="ECO:0007669"/>
    <property type="project" value="UniProtKB-UniRule"/>
</dbReference>
<keyword evidence="2 13" id="KW-0963">Cytoplasm</keyword>
<evidence type="ECO:0000256" key="6">
    <source>
        <dbReference type="ARBA" id="ARBA00022763"/>
    </source>
</evidence>
<evidence type="ECO:0000256" key="7">
    <source>
        <dbReference type="ARBA" id="ARBA00022801"/>
    </source>
</evidence>
<keyword evidence="4 13" id="KW-0479">Metal-binding</keyword>
<dbReference type="PANTHER" id="PTHR30194:SF3">
    <property type="entry name" value="CROSSOVER JUNCTION ENDODEOXYRIBONUCLEASE RUVC"/>
    <property type="match status" value="1"/>
</dbReference>
<evidence type="ECO:0000256" key="10">
    <source>
        <dbReference type="ARBA" id="ARBA00023172"/>
    </source>
</evidence>
<keyword evidence="16" id="KW-1185">Reference proteome</keyword>
<keyword evidence="7 13" id="KW-0378">Hydrolase</keyword>
<feature type="active site" evidence="13">
    <location>
        <position position="139"/>
    </location>
</feature>
<dbReference type="EMBL" id="CP007139">
    <property type="protein sequence ID" value="AIE87950.1"/>
    <property type="molecule type" value="Genomic_DNA"/>
</dbReference>
<dbReference type="InterPro" id="IPR036397">
    <property type="entry name" value="RNaseH_sf"/>
</dbReference>
<keyword evidence="3 13" id="KW-0540">Nuclease</keyword>
<dbReference type="PANTHER" id="PTHR30194">
    <property type="entry name" value="CROSSOVER JUNCTION ENDODEOXYRIBONUCLEASE RUVC"/>
    <property type="match status" value="1"/>
</dbReference>
<keyword evidence="8 13" id="KW-0460">Magnesium</keyword>
<protein>
    <recommendedName>
        <fullName evidence="13 14">Crossover junction endodeoxyribonuclease RuvC</fullName>
        <ecNumber evidence="13 14">3.1.21.10</ecNumber>
    </recommendedName>
    <alternativeName>
        <fullName evidence="13">Holliday junction nuclease RuvC</fullName>
    </alternativeName>
    <alternativeName>
        <fullName evidence="13">Holliday junction resolvase RuvC</fullName>
    </alternativeName>
</protein>
<dbReference type="EC" id="3.1.21.10" evidence="13 14"/>
<dbReference type="NCBIfam" id="TIGR00228">
    <property type="entry name" value="ruvC"/>
    <property type="match status" value="1"/>
</dbReference>
<dbReference type="FunFam" id="3.30.420.10:FF:000002">
    <property type="entry name" value="Crossover junction endodeoxyribonuclease RuvC"/>
    <property type="match status" value="1"/>
</dbReference>
<proteinExistence type="inferred from homology"/>
<keyword evidence="5 13" id="KW-0255">Endonuclease</keyword>
<dbReference type="KEGG" id="fgi:OP10G_4582"/>